<dbReference type="Pfam" id="PF11769">
    <property type="entry name" value="DUF3313"/>
    <property type="match status" value="1"/>
</dbReference>
<evidence type="ECO:0000313" key="4">
    <source>
        <dbReference type="EMBL" id="RXD56620.1"/>
    </source>
</evidence>
<dbReference type="EMBL" id="JAAGYU010000029">
    <property type="protein sequence ID" value="NEL76325.1"/>
    <property type="molecule type" value="Genomic_DNA"/>
</dbReference>
<evidence type="ECO:0000313" key="7">
    <source>
        <dbReference type="Proteomes" id="UP000471082"/>
    </source>
</evidence>
<gene>
    <name evidence="4" type="ORF">DB769_03055</name>
    <name evidence="3" type="ORF">G3W61_08675</name>
    <name evidence="2" type="ORF">XP315_17740</name>
</gene>
<dbReference type="Proteomes" id="UP000289372">
    <property type="component" value="Unassembled WGS sequence"/>
</dbReference>
<dbReference type="KEGG" id="xpe:BJD13_19175"/>
<dbReference type="EMBL" id="PUUL01000016">
    <property type="protein sequence ID" value="RXD56620.1"/>
    <property type="molecule type" value="Genomic_DNA"/>
</dbReference>
<evidence type="ECO:0000313" key="3">
    <source>
        <dbReference type="EMBL" id="NEL76325.1"/>
    </source>
</evidence>
<dbReference type="EMBL" id="JZUY01000047">
    <property type="protein sequence ID" value="KLC03418.1"/>
    <property type="molecule type" value="Genomic_DNA"/>
</dbReference>
<dbReference type="AlphaFoldDB" id="A0A0G8X746"/>
<accession>A0A0G8X746</accession>
<keyword evidence="2" id="KW-0449">Lipoprotein</keyword>
<reference evidence="2 5" key="1">
    <citation type="submission" date="2015-02" db="EMBL/GenBank/DDBJ databases">
        <title>Whole genome sequencing of multiple isolates of three species of pepper and tomato-infecting xanthomonads reveals genetic diversity in field strains and pinpoints effectors responsible for host specificity.</title>
        <authorList>
            <person name="Schwartz A."/>
            <person name="Dahlbeck D."/>
            <person name="Staskawicz B."/>
            <person name="Bart R."/>
            <person name="Potnis N."/>
            <person name="Minsavage G."/>
            <person name="Timilsina S."/>
            <person name="Goss E."/>
            <person name="Jones J."/>
            <person name="Vallad G."/>
            <person name="Barak J."/>
            <person name="Miller S."/>
            <person name="Ritchie D."/>
            <person name="Martins J.Jr."/>
            <person name="Patane J.S."/>
            <person name="Setubal J.C."/>
        </authorList>
    </citation>
    <scope>NUCLEOTIDE SEQUENCE [LARGE SCALE GENOMIC DNA]</scope>
    <source>
        <strain evidence="2 5">Xp3-15</strain>
    </source>
</reference>
<reference evidence="4 6" key="2">
    <citation type="submission" date="2018-02" db="EMBL/GenBank/DDBJ databases">
        <title>Characterization of Xanthomonas diversity in transplant houses and field plants.</title>
        <authorList>
            <person name="Abrahamian P."/>
            <person name="Timilsina S."/>
            <person name="Minsavage G.V."/>
            <person name="Goss E.M."/>
            <person name="Jones J.B."/>
            <person name="Vallad G.E."/>
        </authorList>
    </citation>
    <scope>NUCLEOTIDE SEQUENCE [LARGE SCALE GENOMIC DNA]</scope>
    <source>
        <strain evidence="4 6">GEV2132</strain>
    </source>
</reference>
<evidence type="ECO:0000313" key="6">
    <source>
        <dbReference type="Proteomes" id="UP000289372"/>
    </source>
</evidence>
<keyword evidence="1" id="KW-0732">Signal</keyword>
<dbReference type="InterPro" id="IPR021747">
    <property type="entry name" value="DUF3313"/>
</dbReference>
<proteinExistence type="predicted"/>
<evidence type="ECO:0000256" key="1">
    <source>
        <dbReference type="SAM" id="SignalP"/>
    </source>
</evidence>
<feature type="chain" id="PRO_5044542755" evidence="1">
    <location>
        <begin position="24"/>
        <end position="220"/>
    </location>
</feature>
<protein>
    <submittedName>
        <fullName evidence="3">DUF3313 domain-containing protein</fullName>
    </submittedName>
    <submittedName>
        <fullName evidence="2">Lipoprotein</fullName>
    </submittedName>
</protein>
<name>A0A0G8X746_XANPE</name>
<dbReference type="GeneID" id="61776494"/>
<dbReference type="Proteomes" id="UP000035369">
    <property type="component" value="Unassembled WGS sequence"/>
</dbReference>
<evidence type="ECO:0000313" key="2">
    <source>
        <dbReference type="EMBL" id="KLC03418.1"/>
    </source>
</evidence>
<evidence type="ECO:0000313" key="5">
    <source>
        <dbReference type="Proteomes" id="UP000035369"/>
    </source>
</evidence>
<dbReference type="Proteomes" id="UP000471082">
    <property type="component" value="Unassembled WGS sequence"/>
</dbReference>
<keyword evidence="5" id="KW-1185">Reference proteome</keyword>
<organism evidence="3 7">
    <name type="scientific">Xanthomonas perforans</name>
    <dbReference type="NCBI Taxonomy" id="442694"/>
    <lineage>
        <taxon>Bacteria</taxon>
        <taxon>Pseudomonadati</taxon>
        <taxon>Pseudomonadota</taxon>
        <taxon>Gammaproteobacteria</taxon>
        <taxon>Lysobacterales</taxon>
        <taxon>Lysobacteraceae</taxon>
        <taxon>Xanthomonas</taxon>
    </lineage>
</organism>
<sequence>MSTSFFVRYCALAVVSVSLIGCASTRPTPYRQLPSSSYLRPHDGSRGGRMPYAYHGQVDWSRYRTALVEPVRIYRGADAQFEGVPEQDKRMLADLMQREFGDAIGQRWQPTTAIGPDTLRVRLTLTGAKPSKRVLGTFMKVDIGGGAYNAVQAARGKEGAFSGSVSYAVEIFDASSDRLLAAYVEKQYPNAMNIKASLGAYDAAKAGIGLGAQQLVDGMR</sequence>
<reference evidence="3 7" key="3">
    <citation type="submission" date="2019-11" db="EMBL/GenBank/DDBJ databases">
        <title>Genome-resolved metagenomics to study the prevalence of co-infection and intraspecific heterogeneity among plant pathogen metapopulations.</title>
        <authorList>
            <person name="Newberry E."/>
            <person name="Bhandari R."/>
            <person name="Kemble J."/>
            <person name="Sikora E."/>
            <person name="Potnis N."/>
        </authorList>
    </citation>
    <scope>NUCLEOTIDE SEQUENCE [LARGE SCALE GENOMIC DNA]</scope>
    <source>
        <strain evidence="3">Xp_Tom_Tuscaloosa_18b</strain>
    </source>
</reference>
<comment type="caution">
    <text evidence="3">The sequence shown here is derived from an EMBL/GenBank/DDBJ whole genome shotgun (WGS) entry which is preliminary data.</text>
</comment>
<feature type="signal peptide" evidence="1">
    <location>
        <begin position="1"/>
        <end position="23"/>
    </location>
</feature>
<dbReference type="RefSeq" id="WP_008574796.1">
    <property type="nucleotide sequence ID" value="NZ_CP018475.1"/>
</dbReference>